<evidence type="ECO:0000313" key="2">
    <source>
        <dbReference type="Proteomes" id="UP000031737"/>
    </source>
</evidence>
<keyword evidence="2" id="KW-1185">Reference proteome</keyword>
<accession>A0A061IXP2</accession>
<protein>
    <recommendedName>
        <fullName evidence="3">PH domain-containing protein</fullName>
    </recommendedName>
</protein>
<dbReference type="EMBL" id="AUPL01004871">
    <property type="protein sequence ID" value="ESL07439.1"/>
    <property type="molecule type" value="Genomic_DNA"/>
</dbReference>
<dbReference type="AlphaFoldDB" id="A0A061IXP2"/>
<dbReference type="SUPFAM" id="SSF50729">
    <property type="entry name" value="PH domain-like"/>
    <property type="match status" value="1"/>
</dbReference>
<organism evidence="1 2">
    <name type="scientific">Trypanosoma rangeli SC58</name>
    <dbReference type="NCBI Taxonomy" id="429131"/>
    <lineage>
        <taxon>Eukaryota</taxon>
        <taxon>Discoba</taxon>
        <taxon>Euglenozoa</taxon>
        <taxon>Kinetoplastea</taxon>
        <taxon>Metakinetoplastina</taxon>
        <taxon>Trypanosomatida</taxon>
        <taxon>Trypanosomatidae</taxon>
        <taxon>Trypanosoma</taxon>
        <taxon>Herpetosoma</taxon>
    </lineage>
</organism>
<comment type="caution">
    <text evidence="1">The sequence shown here is derived from an EMBL/GenBank/DDBJ whole genome shotgun (WGS) entry which is preliminary data.</text>
</comment>
<reference evidence="1 2" key="1">
    <citation type="submission" date="2013-07" db="EMBL/GenBank/DDBJ databases">
        <authorList>
            <person name="Stoco P.H."/>
            <person name="Wagner G."/>
            <person name="Gerber A."/>
            <person name="Zaha A."/>
            <person name="Thompson C."/>
            <person name="Bartholomeu D.C."/>
            <person name="Luckemeyer D.D."/>
            <person name="Bahia D."/>
            <person name="Loreto E."/>
            <person name="Prestes E.B."/>
            <person name="Lima F.M."/>
            <person name="Rodrigues-Luiz G."/>
            <person name="Vallejo G.A."/>
            <person name="Filho J.F."/>
            <person name="Monteiro K.M."/>
            <person name="Tyler K.M."/>
            <person name="de Almeida L.G."/>
            <person name="Ortiz M.F."/>
            <person name="Siervo M.A."/>
            <person name="de Moraes M.H."/>
            <person name="Cunha O.L."/>
            <person name="Mendonca-Neto R."/>
            <person name="Silva R."/>
            <person name="Teixeira S.M."/>
            <person name="Murta S.M."/>
            <person name="Sincero T.C."/>
            <person name="Mendes T.A."/>
            <person name="Urmenyi T.P."/>
            <person name="Silva V.G."/>
            <person name="da Rocha W.D."/>
            <person name="Andersson B."/>
            <person name="Romanha A.J."/>
            <person name="Steindel M."/>
            <person name="de Vasconcelos A.T."/>
            <person name="Grisard E.C."/>
        </authorList>
    </citation>
    <scope>NUCLEOTIDE SEQUENCE [LARGE SCALE GENOMIC DNA]</scope>
    <source>
        <strain evidence="1 2">SC58</strain>
    </source>
</reference>
<dbReference type="PANTHER" id="PTHR14392">
    <property type="entry name" value="NIBAN FAMILY MEMBER"/>
    <property type="match status" value="1"/>
</dbReference>
<dbReference type="OrthoDB" id="9010513at2759"/>
<dbReference type="Gene3D" id="2.30.29.30">
    <property type="entry name" value="Pleckstrin-homology domain (PH domain)/Phosphotyrosine-binding domain (PTB)"/>
    <property type="match status" value="1"/>
</dbReference>
<evidence type="ECO:0008006" key="3">
    <source>
        <dbReference type="Google" id="ProtNLM"/>
    </source>
</evidence>
<sequence length="558" mass="64917">MGSSFSAELSDTRELASVFLDTFGREYEKLYMWFMVQRVRKAMQHESETSNRDTVAWRLYRASEIPTQVNDRDQFMAAKLSKHWKNWKPRFFVLRGDFLLDYYDSRNDYLEGRHSLGTVNLGSVAVNCNVTQATEERLDRLAAACSIPRSEVPPPETYPELTVELYHPRHAAIYLQFPVRDRYDVWCSFFKQIHWMTERVTTKDRHHQRAFIEALRRARVMCGLPDSLEFSGLEAVILQDAITELVDTQIVPKFLLKMSGNSWKNCMSQLNLFIQASDELLRKFVWGKWHAMQGKTCVHRVMVEARVRDNMEKLNAFEEPLREEVHNYMSGDTKLFLAAQVEGPLRELATKVVSPLCAVYATLPRIYEACVSQGKVHYEPRDDHMFLASQYNCIGGCYEAERRLWQLHEPIASMKGVFNDHVFEWRVIQEGVVMPLRRIIANSIFTFETLFERDKIRRPWDAVLREVRCFVEADAHTMARESLIALLYETAVHFFRDEHVQPSLKRLKATMIAPLESRVPDDIRPFILSVQEVVADVLEGDLRNMCRDIAEDAIRGAA</sequence>
<dbReference type="CDD" id="cd23949">
    <property type="entry name" value="Niban-like"/>
    <property type="match status" value="1"/>
</dbReference>
<dbReference type="Proteomes" id="UP000031737">
    <property type="component" value="Unassembled WGS sequence"/>
</dbReference>
<dbReference type="InterPro" id="IPR011993">
    <property type="entry name" value="PH-like_dom_sf"/>
</dbReference>
<evidence type="ECO:0000313" key="1">
    <source>
        <dbReference type="EMBL" id="ESL07439.1"/>
    </source>
</evidence>
<dbReference type="VEuPathDB" id="TriTrypDB:TRSC58_04871"/>
<gene>
    <name evidence="1" type="ORF">TRSC58_04871</name>
</gene>
<dbReference type="PANTHER" id="PTHR14392:SF8">
    <property type="entry name" value="PH DOMAIN-CONTAINING PROTEIN DDB_G0267786"/>
    <property type="match status" value="1"/>
</dbReference>
<proteinExistence type="predicted"/>
<dbReference type="InterPro" id="IPR026088">
    <property type="entry name" value="Niban-like"/>
</dbReference>
<name>A0A061IXP2_TRYRA</name>